<protein>
    <submittedName>
        <fullName evidence="2">AAA family ATPase</fullName>
    </submittedName>
</protein>
<sequence>MYAPETALACENQDPESLFQERLVRGLRGAGAYPHAVGRVELIETHISYVLLAGEYAYKIKKAVDLGFLDFRSLQSRLFYCNEELRLNRRTAPDLYLRVVPIGGSVERPLVGGDSRAIEHALVMRRFEQAARLDCMLANERLTAVIIDELAARIVDFHRSIATARPEQGFGTLPTIAEPARQNIVQLMPLLERDDDRAALAEYGDWLEAQHDSLRDLFERRLDAGFVRECHGDLHLANIVLIDGRVVLFDCIEFNEQFRWIDVFNEVAFLAMDLRSRGKPGWSWRLIDRYLEATGDFEGLSLLRYYVAYRAMVRAKVDLIRARQLAHGDRAAIVDPLLLEKGHAHLRLALSCCAAARPAVLITHGLSGSGKSRGSLALLERLGAIRLRSDIERKRLHGIAVLEHGGDEPARGLYAADATRATYARLREFAGDIVRAGYTVIVDAAFLQRSQRESMRSLAAELGVPFAIIDFAAPPDCLRSRVARRHARGSDASDADLAVLEHQLSTEEALQADEADLILSLDTGRSPDATLHDATWQPLDEFLARSSAGSTR</sequence>
<dbReference type="Gene3D" id="3.40.50.300">
    <property type="entry name" value="P-loop containing nucleotide triphosphate hydrolases"/>
    <property type="match status" value="1"/>
</dbReference>
<evidence type="ECO:0000313" key="3">
    <source>
        <dbReference type="Proteomes" id="UP000807785"/>
    </source>
</evidence>
<dbReference type="SUPFAM" id="SSF52540">
    <property type="entry name" value="P-loop containing nucleoside triphosphate hydrolases"/>
    <property type="match status" value="1"/>
</dbReference>
<dbReference type="Proteomes" id="UP000807785">
    <property type="component" value="Unassembled WGS sequence"/>
</dbReference>
<accession>A0A9D7HMR6</accession>
<dbReference type="Gene3D" id="3.90.1200.10">
    <property type="match status" value="1"/>
</dbReference>
<dbReference type="Pfam" id="PF13671">
    <property type="entry name" value="AAA_33"/>
    <property type="match status" value="1"/>
</dbReference>
<dbReference type="EMBL" id="JADJEV010000004">
    <property type="protein sequence ID" value="MBK6974394.1"/>
    <property type="molecule type" value="Genomic_DNA"/>
</dbReference>
<comment type="caution">
    <text evidence="2">The sequence shown here is derived from an EMBL/GenBank/DDBJ whole genome shotgun (WGS) entry which is preliminary data.</text>
</comment>
<dbReference type="SUPFAM" id="SSF56112">
    <property type="entry name" value="Protein kinase-like (PK-like)"/>
    <property type="match status" value="1"/>
</dbReference>
<dbReference type="Pfam" id="PF01636">
    <property type="entry name" value="APH"/>
    <property type="match status" value="1"/>
</dbReference>
<feature type="domain" description="Aminoglycoside phosphotransferase" evidence="1">
    <location>
        <begin position="120"/>
        <end position="295"/>
    </location>
</feature>
<name>A0A9D7HMR6_9PROT</name>
<dbReference type="InterPro" id="IPR027417">
    <property type="entry name" value="P-loop_NTPase"/>
</dbReference>
<organism evidence="2 3">
    <name type="scientific">Candidatus Methylophosphatis roskildensis</name>
    <dbReference type="NCBI Taxonomy" id="2899263"/>
    <lineage>
        <taxon>Bacteria</taxon>
        <taxon>Pseudomonadati</taxon>
        <taxon>Pseudomonadota</taxon>
        <taxon>Betaproteobacteria</taxon>
        <taxon>Nitrosomonadales</taxon>
        <taxon>Sterolibacteriaceae</taxon>
        <taxon>Candidatus Methylophosphatis</taxon>
    </lineage>
</organism>
<dbReference type="InterPro" id="IPR011009">
    <property type="entry name" value="Kinase-like_dom_sf"/>
</dbReference>
<reference evidence="2" key="1">
    <citation type="submission" date="2020-10" db="EMBL/GenBank/DDBJ databases">
        <title>Connecting structure to function with the recovery of over 1000 high-quality activated sludge metagenome-assembled genomes encoding full-length rRNA genes using long-read sequencing.</title>
        <authorList>
            <person name="Singleton C.M."/>
            <person name="Petriglieri F."/>
            <person name="Kristensen J.M."/>
            <person name="Kirkegaard R.H."/>
            <person name="Michaelsen T.Y."/>
            <person name="Andersen M.H."/>
            <person name="Karst S.M."/>
            <person name="Dueholm M.S."/>
            <person name="Nielsen P.H."/>
            <person name="Albertsen M."/>
        </authorList>
    </citation>
    <scope>NUCLEOTIDE SEQUENCE</scope>
    <source>
        <strain evidence="2">Bjer_18-Q3-R1-45_BAT3C.347</strain>
    </source>
</reference>
<dbReference type="InterPro" id="IPR052732">
    <property type="entry name" value="Cell-binding_unc_protein"/>
</dbReference>
<dbReference type="AlphaFoldDB" id="A0A9D7HMR6"/>
<dbReference type="PANTHER" id="PTHR43883:SF1">
    <property type="entry name" value="GLUCONOKINASE"/>
    <property type="match status" value="1"/>
</dbReference>
<evidence type="ECO:0000313" key="2">
    <source>
        <dbReference type="EMBL" id="MBK6974394.1"/>
    </source>
</evidence>
<gene>
    <name evidence="2" type="ORF">IPH26_16095</name>
</gene>
<dbReference type="PANTHER" id="PTHR43883">
    <property type="entry name" value="SLR0207 PROTEIN"/>
    <property type="match status" value="1"/>
</dbReference>
<dbReference type="InterPro" id="IPR002575">
    <property type="entry name" value="Aminoglycoside_PTrfase"/>
</dbReference>
<evidence type="ECO:0000259" key="1">
    <source>
        <dbReference type="Pfam" id="PF01636"/>
    </source>
</evidence>
<proteinExistence type="predicted"/>